<evidence type="ECO:0000313" key="3">
    <source>
        <dbReference type="Proteomes" id="UP001219518"/>
    </source>
</evidence>
<comment type="caution">
    <text evidence="2">The sequence shown here is derived from an EMBL/GenBank/DDBJ whole genome shotgun (WGS) entry which is preliminary data.</text>
</comment>
<feature type="region of interest" description="Disordered" evidence="1">
    <location>
        <begin position="1"/>
        <end position="20"/>
    </location>
</feature>
<reference evidence="2" key="1">
    <citation type="submission" date="2021-07" db="EMBL/GenBank/DDBJ databases">
        <authorList>
            <person name="Catto M.A."/>
            <person name="Jacobson A."/>
            <person name="Kennedy G."/>
            <person name="Labadie P."/>
            <person name="Hunt B.G."/>
            <person name="Srinivasan R."/>
        </authorList>
    </citation>
    <scope>NUCLEOTIDE SEQUENCE</scope>
    <source>
        <strain evidence="2">PL_HMW_Pooled</strain>
        <tissue evidence="2">Head</tissue>
    </source>
</reference>
<evidence type="ECO:0000313" key="2">
    <source>
        <dbReference type="EMBL" id="KAK3922166.1"/>
    </source>
</evidence>
<dbReference type="AlphaFoldDB" id="A0AAE1HIV1"/>
<accession>A0AAE1HIV1</accession>
<proteinExistence type="predicted"/>
<dbReference type="Proteomes" id="UP001219518">
    <property type="component" value="Unassembled WGS sequence"/>
</dbReference>
<organism evidence="2 3">
    <name type="scientific">Frankliniella fusca</name>
    <dbReference type="NCBI Taxonomy" id="407009"/>
    <lineage>
        <taxon>Eukaryota</taxon>
        <taxon>Metazoa</taxon>
        <taxon>Ecdysozoa</taxon>
        <taxon>Arthropoda</taxon>
        <taxon>Hexapoda</taxon>
        <taxon>Insecta</taxon>
        <taxon>Pterygota</taxon>
        <taxon>Neoptera</taxon>
        <taxon>Paraneoptera</taxon>
        <taxon>Thysanoptera</taxon>
        <taxon>Terebrantia</taxon>
        <taxon>Thripoidea</taxon>
        <taxon>Thripidae</taxon>
        <taxon>Frankliniella</taxon>
    </lineage>
</organism>
<protein>
    <submittedName>
        <fullName evidence="2">Uncharacterized protein</fullName>
    </submittedName>
</protein>
<reference evidence="2" key="2">
    <citation type="journal article" date="2023" name="BMC Genomics">
        <title>Pest status, molecular evolution, and epigenetic factors derived from the genome assembly of Frankliniella fusca, a thysanopteran phytovirus vector.</title>
        <authorList>
            <person name="Catto M.A."/>
            <person name="Labadie P.E."/>
            <person name="Jacobson A.L."/>
            <person name="Kennedy G.G."/>
            <person name="Srinivasan R."/>
            <person name="Hunt B.G."/>
        </authorList>
    </citation>
    <scope>NUCLEOTIDE SEQUENCE</scope>
    <source>
        <strain evidence="2">PL_HMW_Pooled</strain>
    </source>
</reference>
<sequence length="76" mass="8676">MKACQNIHKSEKNRGALQGTNPPSHFNLIIQDNFITWIHILRPDPPHAVPCEHLLLALPSKIRMHCEELTLPHISI</sequence>
<dbReference type="EMBL" id="JAHWGI010001070">
    <property type="protein sequence ID" value="KAK3922166.1"/>
    <property type="molecule type" value="Genomic_DNA"/>
</dbReference>
<evidence type="ECO:0000256" key="1">
    <source>
        <dbReference type="SAM" id="MobiDB-lite"/>
    </source>
</evidence>
<keyword evidence="3" id="KW-1185">Reference proteome</keyword>
<name>A0AAE1HIV1_9NEOP</name>
<gene>
    <name evidence="2" type="ORF">KUF71_011661</name>
</gene>